<feature type="transmembrane region" description="Helical" evidence="20">
    <location>
        <begin position="349"/>
        <end position="369"/>
    </location>
</feature>
<dbReference type="InterPro" id="IPR013783">
    <property type="entry name" value="Ig-like_fold"/>
</dbReference>
<keyword evidence="4 21" id="KW-0732">Signal</keyword>
<evidence type="ECO:0000256" key="9">
    <source>
        <dbReference type="ARBA" id="ARBA00023018"/>
    </source>
</evidence>
<feature type="domain" description="Ig-like" evidence="22">
    <location>
        <begin position="156"/>
        <end position="242"/>
    </location>
</feature>
<dbReference type="InterPro" id="IPR036179">
    <property type="entry name" value="Ig-like_dom_sf"/>
</dbReference>
<evidence type="ECO:0000259" key="22">
    <source>
        <dbReference type="PROSITE" id="PS50835"/>
    </source>
</evidence>
<evidence type="ECO:0000256" key="7">
    <source>
        <dbReference type="ARBA" id="ARBA00022902"/>
    </source>
</evidence>
<protein>
    <recommendedName>
        <fullName evidence="17">Neuroplastin</fullName>
    </recommendedName>
    <alternativeName>
        <fullName evidence="18">Stromal cell-derived receptor 1</fullName>
    </alternativeName>
</protein>
<dbReference type="GO" id="GO:0005886">
    <property type="term" value="C:plasma membrane"/>
    <property type="evidence" value="ECO:0007669"/>
    <property type="project" value="UniProtKB-SubCell"/>
</dbReference>
<gene>
    <name evidence="23" type="ORF">ANANG_G00204090</name>
</gene>
<dbReference type="FunFam" id="2.60.40.10:FF:000387">
    <property type="entry name" value="Neuroplastin b"/>
    <property type="match status" value="1"/>
</dbReference>
<keyword evidence="12" id="KW-0325">Glycoprotein</keyword>
<dbReference type="FunFam" id="2.60.40.10:FF:000291">
    <property type="entry name" value="Neuroplastin b"/>
    <property type="match status" value="1"/>
</dbReference>
<feature type="domain" description="Ig-like" evidence="22">
    <location>
        <begin position="53"/>
        <end position="142"/>
    </location>
</feature>
<feature type="domain" description="Ig-like" evidence="22">
    <location>
        <begin position="247"/>
        <end position="341"/>
    </location>
</feature>
<keyword evidence="13" id="KW-0393">Immunoglobulin domain</keyword>
<evidence type="ECO:0000256" key="17">
    <source>
        <dbReference type="ARBA" id="ARBA00069991"/>
    </source>
</evidence>
<evidence type="ECO:0000256" key="4">
    <source>
        <dbReference type="ARBA" id="ARBA00022729"/>
    </source>
</evidence>
<dbReference type="PANTHER" id="PTHR10075">
    <property type="entry name" value="BASIGIN RELATED"/>
    <property type="match status" value="1"/>
</dbReference>
<dbReference type="GO" id="GO:0014069">
    <property type="term" value="C:postsynaptic density"/>
    <property type="evidence" value="ECO:0007669"/>
    <property type="project" value="UniProtKB-SubCell"/>
</dbReference>
<keyword evidence="10 20" id="KW-0472">Membrane</keyword>
<evidence type="ECO:0000256" key="13">
    <source>
        <dbReference type="ARBA" id="ARBA00023319"/>
    </source>
</evidence>
<keyword evidence="9" id="KW-0770">Synapse</keyword>
<keyword evidence="6" id="KW-0130">Cell adhesion</keyword>
<evidence type="ECO:0000256" key="1">
    <source>
        <dbReference type="ARBA" id="ARBA00004251"/>
    </source>
</evidence>
<keyword evidence="3 20" id="KW-0812">Transmembrane</keyword>
<dbReference type="GO" id="GO:0030425">
    <property type="term" value="C:dendrite"/>
    <property type="evidence" value="ECO:0007669"/>
    <property type="project" value="UniProtKB-ARBA"/>
</dbReference>
<comment type="subunit">
    <text evidence="16">Interacts with ATP2B1; this interaction stabilizes ATP2B1 and increases ATPase activity; this interaction controls T cell calcium homeostasis following T cell activation. Interacts with XKR8; promoting its localization at the cell membrane.</text>
</comment>
<evidence type="ECO:0000256" key="14">
    <source>
        <dbReference type="ARBA" id="ARBA00034105"/>
    </source>
</evidence>
<keyword evidence="2" id="KW-1003">Cell membrane</keyword>
<evidence type="ECO:0000256" key="16">
    <source>
        <dbReference type="ARBA" id="ARBA00062520"/>
    </source>
</evidence>
<evidence type="ECO:0000256" key="19">
    <source>
        <dbReference type="SAM" id="MobiDB-lite"/>
    </source>
</evidence>
<dbReference type="GO" id="GO:0050804">
    <property type="term" value="P:modulation of chemical synaptic transmission"/>
    <property type="evidence" value="ECO:0007669"/>
    <property type="project" value="UniProtKB-ARBA"/>
</dbReference>
<dbReference type="SMART" id="SM00408">
    <property type="entry name" value="IGc2"/>
    <property type="match status" value="2"/>
</dbReference>
<dbReference type="PROSITE" id="PS50835">
    <property type="entry name" value="IG_LIKE"/>
    <property type="match status" value="3"/>
</dbReference>
<name>A0A9D3RRB5_ANGAN</name>
<evidence type="ECO:0000256" key="20">
    <source>
        <dbReference type="SAM" id="Phobius"/>
    </source>
</evidence>
<comment type="function">
    <text evidence="15">Probable homophilic and heterophilic cell adhesion molecule involved in long term potentiation at hippocampal excitatory synapses through activation of p38MAPK. May also regulate neurite outgrowth by activating the FGFR1 signaling pathway. May play a role in synaptic plasticity. Also acts as a chaperone for ATP2B1; stabilizes ATP2B1 and increases its ATPase activity. Promotes localization of XKR8 at the cell membrane.</text>
</comment>
<keyword evidence="24" id="KW-1185">Reference proteome</keyword>
<keyword evidence="7" id="KW-0524">Neurogenesis</keyword>
<dbReference type="Pfam" id="PF13927">
    <property type="entry name" value="Ig_3"/>
    <property type="match status" value="1"/>
</dbReference>
<evidence type="ECO:0000256" key="8">
    <source>
        <dbReference type="ARBA" id="ARBA00022989"/>
    </source>
</evidence>
<dbReference type="PANTHER" id="PTHR10075:SF108">
    <property type="entry name" value="NEUROPLASTIN"/>
    <property type="match status" value="1"/>
</dbReference>
<keyword evidence="8 20" id="KW-1133">Transmembrane helix</keyword>
<sequence length="407" mass="45762">MIPGLPNDRNPRMVVPCSVMLAVVLFGVLMLHVVSAQNAGFVKSPMSETKLTGDTFELYCDVIGNPTPEIQWWYGEINRADSFKQLWDGARKRRVSINTAYGNNGVSVLGITRLTLEDSGTYECRASNNPRRNDLRQNPALTWIRAQATISVLQKPKIDSSEHMTLPTETPNTPVILQCNLTTTPYKHLESFWMKNDEEIPGSRGNLNYTEYKINKPRADESGEYMCVYTFEMAPPANATIEVKAAPDITGHKRSENRNEGQAALLYCKSVGYPHPIWTWHKLDNGIVKEIDNSSGRFYISNKDNYTELNILNLDINSDPGKYQCNASNTLGTATTQSILRVRSYLAPLWPLLGVLAEIIILVVIIVVYEKRKSPDDVPEDDEPAGPMKTNSTNNHKDKNLRQRNTN</sequence>
<keyword evidence="11" id="KW-1015">Disulfide bond</keyword>
<evidence type="ECO:0000256" key="12">
    <source>
        <dbReference type="ARBA" id="ARBA00023180"/>
    </source>
</evidence>
<reference evidence="23" key="1">
    <citation type="submission" date="2021-01" db="EMBL/GenBank/DDBJ databases">
        <title>A chromosome-scale assembly of European eel, Anguilla anguilla.</title>
        <authorList>
            <person name="Henkel C."/>
            <person name="Jong-Raadsen S.A."/>
            <person name="Dufour S."/>
            <person name="Weltzien F.-A."/>
            <person name="Palstra A.P."/>
            <person name="Pelster B."/>
            <person name="Spaink H.P."/>
            <person name="Van Den Thillart G.E."/>
            <person name="Jansen H."/>
            <person name="Zahm M."/>
            <person name="Klopp C."/>
            <person name="Cedric C."/>
            <person name="Louis A."/>
            <person name="Berthelot C."/>
            <person name="Parey E."/>
            <person name="Roest Crollius H."/>
            <person name="Montfort J."/>
            <person name="Robinson-Rechavi M."/>
            <person name="Bucao C."/>
            <person name="Bouchez O."/>
            <person name="Gislard M."/>
            <person name="Lluch J."/>
            <person name="Milhes M."/>
            <person name="Lampietro C."/>
            <person name="Lopez Roques C."/>
            <person name="Donnadieu C."/>
            <person name="Braasch I."/>
            <person name="Desvignes T."/>
            <person name="Postlethwait J."/>
            <person name="Bobe J."/>
            <person name="Guiguen Y."/>
            <person name="Dirks R."/>
        </authorList>
    </citation>
    <scope>NUCLEOTIDE SEQUENCE</scope>
    <source>
        <strain evidence="23">Tag_6206</strain>
        <tissue evidence="23">Liver</tissue>
    </source>
</reference>
<dbReference type="GO" id="GO:0098632">
    <property type="term" value="F:cell-cell adhesion mediator activity"/>
    <property type="evidence" value="ECO:0007669"/>
    <property type="project" value="TreeGrafter"/>
</dbReference>
<evidence type="ECO:0000256" key="5">
    <source>
        <dbReference type="ARBA" id="ARBA00022737"/>
    </source>
</evidence>
<dbReference type="GO" id="GO:0060255">
    <property type="term" value="P:regulation of macromolecule metabolic process"/>
    <property type="evidence" value="ECO:0007669"/>
    <property type="project" value="UniProtKB-ARBA"/>
</dbReference>
<keyword evidence="5" id="KW-0677">Repeat</keyword>
<evidence type="ECO:0000256" key="2">
    <source>
        <dbReference type="ARBA" id="ARBA00022475"/>
    </source>
</evidence>
<proteinExistence type="predicted"/>
<evidence type="ECO:0000256" key="3">
    <source>
        <dbReference type="ARBA" id="ARBA00022692"/>
    </source>
</evidence>
<evidence type="ECO:0000256" key="6">
    <source>
        <dbReference type="ARBA" id="ARBA00022889"/>
    </source>
</evidence>
<dbReference type="InterPro" id="IPR003599">
    <property type="entry name" value="Ig_sub"/>
</dbReference>
<dbReference type="Pfam" id="PF07679">
    <property type="entry name" value="I-set"/>
    <property type="match status" value="1"/>
</dbReference>
<dbReference type="EMBL" id="JAFIRN010000011">
    <property type="protein sequence ID" value="KAG5839351.1"/>
    <property type="molecule type" value="Genomic_DNA"/>
</dbReference>
<dbReference type="GO" id="GO:0007411">
    <property type="term" value="P:axon guidance"/>
    <property type="evidence" value="ECO:0007669"/>
    <property type="project" value="TreeGrafter"/>
</dbReference>
<dbReference type="GO" id="GO:0051239">
    <property type="term" value="P:regulation of multicellular organismal process"/>
    <property type="evidence" value="ECO:0007669"/>
    <property type="project" value="UniProtKB-ARBA"/>
</dbReference>
<evidence type="ECO:0000256" key="18">
    <source>
        <dbReference type="ARBA" id="ARBA00081203"/>
    </source>
</evidence>
<dbReference type="InterPro" id="IPR013098">
    <property type="entry name" value="Ig_I-set"/>
</dbReference>
<dbReference type="Gene3D" id="2.60.40.10">
    <property type="entry name" value="Immunoglobulins"/>
    <property type="match status" value="3"/>
</dbReference>
<dbReference type="GO" id="GO:0007156">
    <property type="term" value="P:homophilic cell adhesion via plasma membrane adhesion molecules"/>
    <property type="evidence" value="ECO:0007669"/>
    <property type="project" value="TreeGrafter"/>
</dbReference>
<dbReference type="InterPro" id="IPR003598">
    <property type="entry name" value="Ig_sub2"/>
</dbReference>
<evidence type="ECO:0000313" key="24">
    <source>
        <dbReference type="Proteomes" id="UP001044222"/>
    </source>
</evidence>
<dbReference type="SUPFAM" id="SSF48726">
    <property type="entry name" value="Immunoglobulin"/>
    <property type="match status" value="3"/>
</dbReference>
<evidence type="ECO:0000256" key="11">
    <source>
        <dbReference type="ARBA" id="ARBA00023157"/>
    </source>
</evidence>
<accession>A0A9D3RRB5</accession>
<evidence type="ECO:0000256" key="15">
    <source>
        <dbReference type="ARBA" id="ARBA00058598"/>
    </source>
</evidence>
<dbReference type="GO" id="GO:0030424">
    <property type="term" value="C:axon"/>
    <property type="evidence" value="ECO:0007669"/>
    <property type="project" value="TreeGrafter"/>
</dbReference>
<comment type="caution">
    <text evidence="23">The sequence shown here is derived from an EMBL/GenBank/DDBJ whole genome shotgun (WGS) entry which is preliminary data.</text>
</comment>
<feature type="chain" id="PRO_5039081939" description="Neuroplastin" evidence="21">
    <location>
        <begin position="37"/>
        <end position="407"/>
    </location>
</feature>
<feature type="signal peptide" evidence="21">
    <location>
        <begin position="1"/>
        <end position="36"/>
    </location>
</feature>
<dbReference type="InterPro" id="IPR007110">
    <property type="entry name" value="Ig-like_dom"/>
</dbReference>
<dbReference type="SMART" id="SM00409">
    <property type="entry name" value="IG"/>
    <property type="match status" value="3"/>
</dbReference>
<dbReference type="GO" id="GO:0070593">
    <property type="term" value="P:dendrite self-avoidance"/>
    <property type="evidence" value="ECO:0007669"/>
    <property type="project" value="TreeGrafter"/>
</dbReference>
<organism evidence="23 24">
    <name type="scientific">Anguilla anguilla</name>
    <name type="common">European freshwater eel</name>
    <name type="synonym">Muraena anguilla</name>
    <dbReference type="NCBI Taxonomy" id="7936"/>
    <lineage>
        <taxon>Eukaryota</taxon>
        <taxon>Metazoa</taxon>
        <taxon>Chordata</taxon>
        <taxon>Craniata</taxon>
        <taxon>Vertebrata</taxon>
        <taxon>Euteleostomi</taxon>
        <taxon>Actinopterygii</taxon>
        <taxon>Neopterygii</taxon>
        <taxon>Teleostei</taxon>
        <taxon>Anguilliformes</taxon>
        <taxon>Anguillidae</taxon>
        <taxon>Anguilla</taxon>
    </lineage>
</organism>
<evidence type="ECO:0000313" key="23">
    <source>
        <dbReference type="EMBL" id="KAG5839351.1"/>
    </source>
</evidence>
<feature type="region of interest" description="Disordered" evidence="19">
    <location>
        <begin position="374"/>
        <end position="407"/>
    </location>
</feature>
<evidence type="ECO:0000256" key="10">
    <source>
        <dbReference type="ARBA" id="ARBA00023136"/>
    </source>
</evidence>
<dbReference type="PIRSF" id="PIRSF000615">
    <property type="entry name" value="TyrPK_CSF1-R"/>
    <property type="match status" value="1"/>
</dbReference>
<comment type="subcellular location">
    <subcellularLocation>
        <location evidence="1">Cell membrane</location>
        <topology evidence="1">Single-pass type I membrane protein</topology>
    </subcellularLocation>
    <subcellularLocation>
        <location evidence="14">Postsynaptic density</location>
    </subcellularLocation>
</comment>
<dbReference type="AlphaFoldDB" id="A0A9D3RRB5"/>
<dbReference type="Proteomes" id="UP001044222">
    <property type="component" value="Chromosome 11"/>
</dbReference>
<evidence type="ECO:0000256" key="21">
    <source>
        <dbReference type="SAM" id="SignalP"/>
    </source>
</evidence>
<dbReference type="FunFam" id="2.60.40.10:FF:000385">
    <property type="entry name" value="Neuroplastin a"/>
    <property type="match status" value="1"/>
</dbReference>